<organism evidence="2 3">
    <name type="scientific">Lacrimispora celerecrescens</name>
    <dbReference type="NCBI Taxonomy" id="29354"/>
    <lineage>
        <taxon>Bacteria</taxon>
        <taxon>Bacillati</taxon>
        <taxon>Bacillota</taxon>
        <taxon>Clostridia</taxon>
        <taxon>Lachnospirales</taxon>
        <taxon>Lachnospiraceae</taxon>
        <taxon>Lacrimispora</taxon>
    </lineage>
</organism>
<dbReference type="Gene3D" id="1.10.10.10">
    <property type="entry name" value="Winged helix-like DNA-binding domain superfamily/Winged helix DNA-binding domain"/>
    <property type="match status" value="1"/>
</dbReference>
<dbReference type="SUPFAM" id="SSF46785">
    <property type="entry name" value="Winged helix' DNA-binding domain"/>
    <property type="match status" value="1"/>
</dbReference>
<dbReference type="PANTHER" id="PTHR43252">
    <property type="entry name" value="TRANSCRIPTIONAL REGULATOR YQJI"/>
    <property type="match status" value="1"/>
</dbReference>
<dbReference type="OrthoDB" id="9808017at2"/>
<dbReference type="AlphaFoldDB" id="A0A084JLB8"/>
<name>A0A084JLB8_9FIRM</name>
<protein>
    <submittedName>
        <fullName evidence="2">PadR family transcriptional regulator</fullName>
    </submittedName>
</protein>
<dbReference type="Pfam" id="PF03551">
    <property type="entry name" value="PadR"/>
    <property type="match status" value="1"/>
</dbReference>
<dbReference type="InterPro" id="IPR005149">
    <property type="entry name" value="Tscrpt_reg_PadR_N"/>
</dbReference>
<keyword evidence="3" id="KW-1185">Reference proteome</keyword>
<comment type="caution">
    <text evidence="2">The sequence shown here is derived from an EMBL/GenBank/DDBJ whole genome shotgun (WGS) entry which is preliminary data.</text>
</comment>
<dbReference type="STRING" id="29354.IO98_13860"/>
<feature type="domain" description="Transcription regulator PadR N-terminal" evidence="1">
    <location>
        <begin position="14"/>
        <end position="87"/>
    </location>
</feature>
<dbReference type="InterPro" id="IPR036388">
    <property type="entry name" value="WH-like_DNA-bd_sf"/>
</dbReference>
<gene>
    <name evidence="2" type="ORF">IO98_13860</name>
</gene>
<evidence type="ECO:0000313" key="3">
    <source>
        <dbReference type="Proteomes" id="UP000028525"/>
    </source>
</evidence>
<evidence type="ECO:0000259" key="1">
    <source>
        <dbReference type="Pfam" id="PF03551"/>
    </source>
</evidence>
<dbReference type="InterPro" id="IPR036390">
    <property type="entry name" value="WH_DNA-bd_sf"/>
</dbReference>
<sequence>MDKRYMALGTSMLVLKLLKEQSMYGYQIIRILEQQSQNVFQLQEGTLYPILHTLEQQGAVTSYHQTAENGRSRKYYAITSHGQKMLDEKSKEWKVYQTAVNQVMGGVLFE</sequence>
<dbReference type="EMBL" id="JPME01000015">
    <property type="protein sequence ID" value="KEZ89752.1"/>
    <property type="molecule type" value="Genomic_DNA"/>
</dbReference>
<proteinExistence type="predicted"/>
<dbReference type="Proteomes" id="UP000028525">
    <property type="component" value="Unassembled WGS sequence"/>
</dbReference>
<evidence type="ECO:0000313" key="2">
    <source>
        <dbReference type="EMBL" id="KEZ89752.1"/>
    </source>
</evidence>
<dbReference type="RefSeq" id="WP_038281885.1">
    <property type="nucleotide sequence ID" value="NZ_JPME01000015.1"/>
</dbReference>
<dbReference type="PANTHER" id="PTHR43252:SF7">
    <property type="entry name" value="TRANSCRIPTIONAL REGULATOR YQJI"/>
    <property type="match status" value="1"/>
</dbReference>
<accession>A0A084JLB8</accession>
<reference evidence="2 3" key="1">
    <citation type="submission" date="2014-07" db="EMBL/GenBank/DDBJ databases">
        <title>Draft genome of Clostridium celerecrescens 152B isolated from sediments associated with methane hydrate from Krishna Godavari basin.</title>
        <authorList>
            <person name="Honkalas V.S."/>
            <person name="Dabir A.P."/>
            <person name="Arora P."/>
            <person name="Dhakephalkar P.K."/>
        </authorList>
    </citation>
    <scope>NUCLEOTIDE SEQUENCE [LARGE SCALE GENOMIC DNA]</scope>
    <source>
        <strain evidence="2 3">152B</strain>
    </source>
</reference>